<dbReference type="AlphaFoldDB" id="A0A0D6DZ58"/>
<dbReference type="Proteomes" id="UP000033166">
    <property type="component" value="Chromosome I"/>
</dbReference>
<dbReference type="Gene3D" id="3.40.50.1820">
    <property type="entry name" value="alpha/beta hydrolase"/>
    <property type="match status" value="1"/>
</dbReference>
<dbReference type="Pfam" id="PF02230">
    <property type="entry name" value="Abhydrolase_2"/>
    <property type="match status" value="1"/>
</dbReference>
<dbReference type="EMBL" id="LN774769">
    <property type="protein sequence ID" value="CEN29071.1"/>
    <property type="molecule type" value="Genomic_DNA"/>
</dbReference>
<reference evidence="3" key="1">
    <citation type="submission" date="2015-01" db="EMBL/GenBank/DDBJ databases">
        <authorList>
            <person name="Andreevskaya M."/>
        </authorList>
    </citation>
    <scope>NUCLEOTIDE SEQUENCE [LARGE SCALE GENOMIC DNA]</scope>
    <source>
        <strain evidence="3">MKFS47</strain>
    </source>
</reference>
<dbReference type="SUPFAM" id="SSF53474">
    <property type="entry name" value="alpha/beta-Hydrolases"/>
    <property type="match status" value="1"/>
</dbReference>
<protein>
    <submittedName>
        <fullName evidence="2">Putative phospholipase/carboxylesterase</fullName>
    </submittedName>
</protein>
<gene>
    <name evidence="2" type="ORF">LACPI_1871</name>
</gene>
<evidence type="ECO:0000313" key="2">
    <source>
        <dbReference type="EMBL" id="CEN29071.1"/>
    </source>
</evidence>
<name>A0A0D6DZ58_9LACT</name>
<organism evidence="2 3">
    <name type="scientific">Pseudolactococcus piscium MKFS47</name>
    <dbReference type="NCBI Taxonomy" id="297352"/>
    <lineage>
        <taxon>Bacteria</taxon>
        <taxon>Bacillati</taxon>
        <taxon>Bacillota</taxon>
        <taxon>Bacilli</taxon>
        <taxon>Lactobacillales</taxon>
        <taxon>Streptococcaceae</taxon>
        <taxon>Pseudolactococcus</taxon>
    </lineage>
</organism>
<proteinExistence type="predicted"/>
<dbReference type="KEGG" id="lpk:LACPI_1871"/>
<dbReference type="STRING" id="1364.LP2241_50227"/>
<feature type="domain" description="Phospholipase/carboxylesterase/thioesterase" evidence="1">
    <location>
        <begin position="79"/>
        <end position="204"/>
    </location>
</feature>
<dbReference type="GO" id="GO:0016787">
    <property type="term" value="F:hydrolase activity"/>
    <property type="evidence" value="ECO:0007669"/>
    <property type="project" value="InterPro"/>
</dbReference>
<dbReference type="InterPro" id="IPR003140">
    <property type="entry name" value="PLipase/COase/thioEstase"/>
</dbReference>
<evidence type="ECO:0000259" key="1">
    <source>
        <dbReference type="Pfam" id="PF02230"/>
    </source>
</evidence>
<dbReference type="HOGENOM" id="CLU_049413_6_1_9"/>
<evidence type="ECO:0000313" key="3">
    <source>
        <dbReference type="Proteomes" id="UP000033166"/>
    </source>
</evidence>
<accession>A0A0D6DZ58</accession>
<sequence length="206" mass="22795">MTNYVFKAGNNNLAPLLLLHSTGGDEHQLLAIADQIAPTHPILSIRGRINQQGSNRYFKLHGSGGFTKANFDLESLNEESSWLADEIVRLAKKHEIKLQNMIALGYSNGANAALNMLLKGTCQFDKVIAFHGMQLEPIQSLQQVNQTKVFLSYANNDPIVPENEFALLKADLEMSGCQVDSFETTSGHQLTQEEVLAAKNWLDKTP</sequence>
<dbReference type="RefSeq" id="WP_047916086.1">
    <property type="nucleotide sequence ID" value="NZ_LN774769.1"/>
</dbReference>
<dbReference type="InterPro" id="IPR029058">
    <property type="entry name" value="AB_hydrolase_fold"/>
</dbReference>